<accession>A0ABX2AK94</accession>
<evidence type="ECO:0000259" key="9">
    <source>
        <dbReference type="Pfam" id="PF13231"/>
    </source>
</evidence>
<comment type="subcellular location">
    <subcellularLocation>
        <location evidence="1">Cell membrane</location>
        <topology evidence="1">Multi-pass membrane protein</topology>
    </subcellularLocation>
</comment>
<feature type="transmembrane region" description="Helical" evidence="8">
    <location>
        <begin position="376"/>
        <end position="395"/>
    </location>
</feature>
<keyword evidence="3 10" id="KW-0328">Glycosyltransferase</keyword>
<feature type="transmembrane region" description="Helical" evidence="8">
    <location>
        <begin position="165"/>
        <end position="196"/>
    </location>
</feature>
<feature type="transmembrane region" description="Helical" evidence="8">
    <location>
        <begin position="208"/>
        <end position="227"/>
    </location>
</feature>
<feature type="transmembrane region" description="Helical" evidence="8">
    <location>
        <begin position="458"/>
        <end position="476"/>
    </location>
</feature>
<evidence type="ECO:0000256" key="6">
    <source>
        <dbReference type="ARBA" id="ARBA00022989"/>
    </source>
</evidence>
<keyword evidence="7 8" id="KW-0472">Membrane</keyword>
<evidence type="ECO:0000256" key="1">
    <source>
        <dbReference type="ARBA" id="ARBA00004651"/>
    </source>
</evidence>
<feature type="transmembrane region" description="Helical" evidence="8">
    <location>
        <begin position="259"/>
        <end position="284"/>
    </location>
</feature>
<dbReference type="Proteomes" id="UP000714420">
    <property type="component" value="Unassembled WGS sequence"/>
</dbReference>
<proteinExistence type="predicted"/>
<reference evidence="10 11" key="1">
    <citation type="submission" date="2020-05" db="EMBL/GenBank/DDBJ databases">
        <title>Distinct polysaccharide utilization as determinants for interspecies competition between intestinal Prevotella spp.</title>
        <authorList>
            <person name="Galvez E.J.C."/>
            <person name="Iljazovic A."/>
            <person name="Strowig T."/>
        </authorList>
    </citation>
    <scope>NUCLEOTIDE SEQUENCE [LARGE SCALE GENOMIC DNA]</scope>
    <source>
        <strain evidence="10 11">PMUR</strain>
    </source>
</reference>
<evidence type="ECO:0000256" key="7">
    <source>
        <dbReference type="ARBA" id="ARBA00023136"/>
    </source>
</evidence>
<keyword evidence="4" id="KW-0808">Transferase</keyword>
<organism evidence="10 11">
    <name type="scientific">Xylanibacter muris</name>
    <dbReference type="NCBI Taxonomy" id="2736290"/>
    <lineage>
        <taxon>Bacteria</taxon>
        <taxon>Pseudomonadati</taxon>
        <taxon>Bacteroidota</taxon>
        <taxon>Bacteroidia</taxon>
        <taxon>Bacteroidales</taxon>
        <taxon>Prevotellaceae</taxon>
        <taxon>Xylanibacter</taxon>
    </lineage>
</organism>
<dbReference type="EMBL" id="JABKKF010000001">
    <property type="protein sequence ID" value="NPD90947.1"/>
    <property type="molecule type" value="Genomic_DNA"/>
</dbReference>
<dbReference type="Pfam" id="PF13231">
    <property type="entry name" value="PMT_2"/>
    <property type="match status" value="1"/>
</dbReference>
<dbReference type="PANTHER" id="PTHR33908">
    <property type="entry name" value="MANNOSYLTRANSFERASE YKCB-RELATED"/>
    <property type="match status" value="1"/>
</dbReference>
<evidence type="ECO:0000256" key="2">
    <source>
        <dbReference type="ARBA" id="ARBA00022475"/>
    </source>
</evidence>
<name>A0ABX2AK94_9BACT</name>
<feature type="transmembrane region" description="Helical" evidence="8">
    <location>
        <begin position="89"/>
        <end position="106"/>
    </location>
</feature>
<keyword evidence="6 8" id="KW-1133">Transmembrane helix</keyword>
<evidence type="ECO:0000256" key="8">
    <source>
        <dbReference type="SAM" id="Phobius"/>
    </source>
</evidence>
<keyword evidence="2" id="KW-1003">Cell membrane</keyword>
<feature type="transmembrane region" description="Helical" evidence="8">
    <location>
        <begin position="427"/>
        <end position="446"/>
    </location>
</feature>
<evidence type="ECO:0000256" key="3">
    <source>
        <dbReference type="ARBA" id="ARBA00022676"/>
    </source>
</evidence>
<dbReference type="PANTHER" id="PTHR33908:SF3">
    <property type="entry name" value="UNDECAPRENYL PHOSPHATE-ALPHA-4-AMINO-4-DEOXY-L-ARABINOSE ARABINOSYL TRANSFERASE"/>
    <property type="match status" value="1"/>
</dbReference>
<sequence>MKVFCDNKVFWILFIICVITLLPMLGLSEFHTKGEPREAVVSYSMIAGNDWVSPRNNGGELAYKPPFFHWCVAAVSLMNGAVTEASSRMPSALALIIMTLAGYCFYARRKGRETALISALVAFTSFELHRAGANCRVDMVLTAMIVLSLYRLYVWSENKMSGVPWLAILFMSLGTLTKGPVGSVLPCLVTGVYLLLRGNGFFKVFFRLFVFGLLSLCMYGIWFYVAWKRGGQEFLDLMYEENIGRMTGTMTYSSHEEPWVYNILTVIAGYVPWTLLAVISLFYVPYRKLKDRVIASWNNPFKEKMAYCWEKLRQKVSAADDVDLFSFLSFGVIFVFYCIPESKRSVYLMPVYPFIGYFVARLMLWLTANRPSVLRVYVGILSSLAILLSFVFIIVKMRVIPESVFGGGRHSDVNVAMLHALENISSPIRFVLVSVPFVAGMAWWLIRKRFADSHRLIPAVFVMVFSLYLALDSVYIPTVLNCKSLKTVSAELDRDFPASRGVIYEYIDMGVKAKGNPMHFFEINFYLHNRVQNFYLCKPSAGFLLISSADAEKCFPDFERQGYRFRLCRDLRMRGIQLYEFMRQ</sequence>
<evidence type="ECO:0000256" key="4">
    <source>
        <dbReference type="ARBA" id="ARBA00022679"/>
    </source>
</evidence>
<keyword evidence="5 8" id="KW-0812">Transmembrane</keyword>
<evidence type="ECO:0000313" key="10">
    <source>
        <dbReference type="EMBL" id="NPD90947.1"/>
    </source>
</evidence>
<evidence type="ECO:0000313" key="11">
    <source>
        <dbReference type="Proteomes" id="UP000714420"/>
    </source>
</evidence>
<dbReference type="GO" id="GO:0016757">
    <property type="term" value="F:glycosyltransferase activity"/>
    <property type="evidence" value="ECO:0007669"/>
    <property type="project" value="UniProtKB-KW"/>
</dbReference>
<protein>
    <submittedName>
        <fullName evidence="10">Dolichyl-phosphate-mannose--protein mannosyltransferase</fullName>
    </submittedName>
</protein>
<dbReference type="RefSeq" id="WP_172272489.1">
    <property type="nucleotide sequence ID" value="NZ_CASGMU010000001.1"/>
</dbReference>
<gene>
    <name evidence="10" type="ORF">HPS56_00980</name>
</gene>
<feature type="transmembrane region" description="Helical" evidence="8">
    <location>
        <begin position="9"/>
        <end position="27"/>
    </location>
</feature>
<dbReference type="InterPro" id="IPR038731">
    <property type="entry name" value="RgtA/B/C-like"/>
</dbReference>
<feature type="transmembrane region" description="Helical" evidence="8">
    <location>
        <begin position="135"/>
        <end position="153"/>
    </location>
</feature>
<comment type="caution">
    <text evidence="10">The sequence shown here is derived from an EMBL/GenBank/DDBJ whole genome shotgun (WGS) entry which is preliminary data.</text>
</comment>
<feature type="domain" description="Glycosyltransferase RgtA/B/C/D-like" evidence="9">
    <location>
        <begin position="64"/>
        <end position="216"/>
    </location>
</feature>
<evidence type="ECO:0000256" key="5">
    <source>
        <dbReference type="ARBA" id="ARBA00022692"/>
    </source>
</evidence>
<dbReference type="InterPro" id="IPR050297">
    <property type="entry name" value="LipidA_mod_glycosyltrf_83"/>
</dbReference>
<feature type="transmembrane region" description="Helical" evidence="8">
    <location>
        <begin position="322"/>
        <end position="339"/>
    </location>
</feature>
<keyword evidence="11" id="KW-1185">Reference proteome</keyword>
<feature type="transmembrane region" description="Helical" evidence="8">
    <location>
        <begin position="345"/>
        <end position="364"/>
    </location>
</feature>